<proteinExistence type="predicted"/>
<organism evidence="3 4">
    <name type="scientific">Zizania palustris</name>
    <name type="common">Northern wild rice</name>
    <dbReference type="NCBI Taxonomy" id="103762"/>
    <lineage>
        <taxon>Eukaryota</taxon>
        <taxon>Viridiplantae</taxon>
        <taxon>Streptophyta</taxon>
        <taxon>Embryophyta</taxon>
        <taxon>Tracheophyta</taxon>
        <taxon>Spermatophyta</taxon>
        <taxon>Magnoliopsida</taxon>
        <taxon>Liliopsida</taxon>
        <taxon>Poales</taxon>
        <taxon>Poaceae</taxon>
        <taxon>BOP clade</taxon>
        <taxon>Oryzoideae</taxon>
        <taxon>Oryzeae</taxon>
        <taxon>Zizaniinae</taxon>
        <taxon>Zizania</taxon>
    </lineage>
</organism>
<dbReference type="InterPro" id="IPR015377">
    <property type="entry name" value="Fumarylacetoacetase_N"/>
</dbReference>
<accession>A0A8J5S6E4</accession>
<keyword evidence="4" id="KW-1185">Reference proteome</keyword>
<name>A0A8J5S6E4_ZIZPA</name>
<dbReference type="Pfam" id="PF09298">
    <property type="entry name" value="FAA_hydrolase_N"/>
    <property type="match status" value="1"/>
</dbReference>
<dbReference type="GO" id="GO:0009072">
    <property type="term" value="P:aromatic amino acid metabolic process"/>
    <property type="evidence" value="ECO:0007669"/>
    <property type="project" value="InterPro"/>
</dbReference>
<feature type="domain" description="Fumarylacetoacetase N-terminal" evidence="2">
    <location>
        <begin position="51"/>
        <end position="97"/>
    </location>
</feature>
<evidence type="ECO:0000256" key="1">
    <source>
        <dbReference type="SAM" id="MobiDB-lite"/>
    </source>
</evidence>
<dbReference type="GO" id="GO:0004334">
    <property type="term" value="F:fumarylacetoacetase activity"/>
    <property type="evidence" value="ECO:0007669"/>
    <property type="project" value="InterPro"/>
</dbReference>
<evidence type="ECO:0000259" key="2">
    <source>
        <dbReference type="Pfam" id="PF09298"/>
    </source>
</evidence>
<evidence type="ECO:0000313" key="4">
    <source>
        <dbReference type="Proteomes" id="UP000729402"/>
    </source>
</evidence>
<dbReference type="AlphaFoldDB" id="A0A8J5S6E4"/>
<protein>
    <recommendedName>
        <fullName evidence="2">Fumarylacetoacetase N-terminal domain-containing protein</fullName>
    </recommendedName>
</protein>
<feature type="region of interest" description="Disordered" evidence="1">
    <location>
        <begin position="15"/>
        <end position="43"/>
    </location>
</feature>
<sequence length="110" mass="11988">MFRVCPSYRPSLFPLSPRLPAPAATAAPPRRRHRAHAASTRQGRDSHFLIQNLSFEVFSRPGATEPLRPTIAIGDFALDLTVVSDDGIFDGAQLTRSLASDSVEDDADLL</sequence>
<dbReference type="Proteomes" id="UP000729402">
    <property type="component" value="Unassembled WGS sequence"/>
</dbReference>
<reference evidence="3" key="1">
    <citation type="journal article" date="2021" name="bioRxiv">
        <title>Whole Genome Assembly and Annotation of Northern Wild Rice, Zizania palustris L., Supports a Whole Genome Duplication in the Zizania Genus.</title>
        <authorList>
            <person name="Haas M."/>
            <person name="Kono T."/>
            <person name="Macchietto M."/>
            <person name="Millas R."/>
            <person name="McGilp L."/>
            <person name="Shao M."/>
            <person name="Duquette J."/>
            <person name="Hirsch C.N."/>
            <person name="Kimball J."/>
        </authorList>
    </citation>
    <scope>NUCLEOTIDE SEQUENCE</scope>
    <source>
        <tissue evidence="3">Fresh leaf tissue</tissue>
    </source>
</reference>
<gene>
    <name evidence="3" type="ORF">GUJ93_ZPchr0004g39910</name>
</gene>
<comment type="caution">
    <text evidence="3">The sequence shown here is derived from an EMBL/GenBank/DDBJ whole genome shotgun (WGS) entry which is preliminary data.</text>
</comment>
<feature type="compositionally biased region" description="Low complexity" evidence="1">
    <location>
        <begin position="15"/>
        <end position="28"/>
    </location>
</feature>
<dbReference type="OrthoDB" id="9971669at2759"/>
<evidence type="ECO:0000313" key="3">
    <source>
        <dbReference type="EMBL" id="KAG8065353.1"/>
    </source>
</evidence>
<reference evidence="3" key="2">
    <citation type="submission" date="2021-02" db="EMBL/GenBank/DDBJ databases">
        <authorList>
            <person name="Kimball J.A."/>
            <person name="Haas M.W."/>
            <person name="Macchietto M."/>
            <person name="Kono T."/>
            <person name="Duquette J."/>
            <person name="Shao M."/>
        </authorList>
    </citation>
    <scope>NUCLEOTIDE SEQUENCE</scope>
    <source>
        <tissue evidence="3">Fresh leaf tissue</tissue>
    </source>
</reference>
<dbReference type="EMBL" id="JAAALK010000285">
    <property type="protein sequence ID" value="KAG8065353.1"/>
    <property type="molecule type" value="Genomic_DNA"/>
</dbReference>